<evidence type="ECO:0000256" key="2">
    <source>
        <dbReference type="ARBA" id="ARBA00004370"/>
    </source>
</evidence>
<evidence type="ECO:0000259" key="11">
    <source>
        <dbReference type="PROSITE" id="PS50885"/>
    </source>
</evidence>
<dbReference type="InterPro" id="IPR004358">
    <property type="entry name" value="Sig_transdc_His_kin-like_C"/>
</dbReference>
<proteinExistence type="predicted"/>
<dbReference type="PRINTS" id="PR00344">
    <property type="entry name" value="BCTRLSENSOR"/>
</dbReference>
<keyword evidence="6" id="KW-0547">Nucleotide-binding</keyword>
<dbReference type="Gene3D" id="3.30.565.10">
    <property type="entry name" value="Histidine kinase-like ATPase, C-terminal domain"/>
    <property type="match status" value="1"/>
</dbReference>
<evidence type="ECO:0000256" key="3">
    <source>
        <dbReference type="ARBA" id="ARBA00012438"/>
    </source>
</evidence>
<evidence type="ECO:0000256" key="4">
    <source>
        <dbReference type="ARBA" id="ARBA00022553"/>
    </source>
</evidence>
<name>A0A562SUN0_9HYPH</name>
<dbReference type="Proteomes" id="UP000320593">
    <property type="component" value="Unassembled WGS sequence"/>
</dbReference>
<dbReference type="AlphaFoldDB" id="A0A562SUN0"/>
<dbReference type="OrthoDB" id="9804645at2"/>
<evidence type="ECO:0000256" key="6">
    <source>
        <dbReference type="ARBA" id="ARBA00022741"/>
    </source>
</evidence>
<dbReference type="EC" id="2.7.13.3" evidence="3"/>
<dbReference type="PANTHER" id="PTHR44936">
    <property type="entry name" value="SENSOR PROTEIN CREC"/>
    <property type="match status" value="1"/>
</dbReference>
<evidence type="ECO:0000256" key="9">
    <source>
        <dbReference type="SAM" id="Phobius"/>
    </source>
</evidence>
<dbReference type="GO" id="GO:0005886">
    <property type="term" value="C:plasma membrane"/>
    <property type="evidence" value="ECO:0007669"/>
    <property type="project" value="TreeGrafter"/>
</dbReference>
<dbReference type="PANTHER" id="PTHR44936:SF10">
    <property type="entry name" value="SENSOR PROTEIN RSTB"/>
    <property type="match status" value="1"/>
</dbReference>
<dbReference type="Pfam" id="PF02518">
    <property type="entry name" value="HATPase_c"/>
    <property type="match status" value="1"/>
</dbReference>
<feature type="transmembrane region" description="Helical" evidence="9">
    <location>
        <begin position="157"/>
        <end position="180"/>
    </location>
</feature>
<feature type="transmembrane region" description="Helical" evidence="9">
    <location>
        <begin position="12"/>
        <end position="33"/>
    </location>
</feature>
<evidence type="ECO:0000256" key="1">
    <source>
        <dbReference type="ARBA" id="ARBA00000085"/>
    </source>
</evidence>
<dbReference type="EMBL" id="VLLF01000007">
    <property type="protein sequence ID" value="TWI84798.1"/>
    <property type="molecule type" value="Genomic_DNA"/>
</dbReference>
<keyword evidence="9" id="KW-0472">Membrane</keyword>
<dbReference type="InterPro" id="IPR003660">
    <property type="entry name" value="HAMP_dom"/>
</dbReference>
<evidence type="ECO:0000259" key="10">
    <source>
        <dbReference type="PROSITE" id="PS50109"/>
    </source>
</evidence>
<evidence type="ECO:0000256" key="7">
    <source>
        <dbReference type="ARBA" id="ARBA00022777"/>
    </source>
</evidence>
<dbReference type="PROSITE" id="PS50109">
    <property type="entry name" value="HIS_KIN"/>
    <property type="match status" value="1"/>
</dbReference>
<keyword evidence="9" id="KW-1133">Transmembrane helix</keyword>
<evidence type="ECO:0000256" key="5">
    <source>
        <dbReference type="ARBA" id="ARBA00022679"/>
    </source>
</evidence>
<protein>
    <recommendedName>
        <fullName evidence="3">histidine kinase</fullName>
        <ecNumber evidence="3">2.7.13.3</ecNumber>
    </recommendedName>
</protein>
<dbReference type="SMART" id="SM00304">
    <property type="entry name" value="HAMP"/>
    <property type="match status" value="1"/>
</dbReference>
<evidence type="ECO:0000256" key="8">
    <source>
        <dbReference type="ARBA" id="ARBA00022840"/>
    </source>
</evidence>
<dbReference type="InterPro" id="IPR050980">
    <property type="entry name" value="2C_sensor_his_kinase"/>
</dbReference>
<keyword evidence="4" id="KW-0597">Phosphoprotein</keyword>
<keyword evidence="7 12" id="KW-0418">Kinase</keyword>
<keyword evidence="9" id="KW-0812">Transmembrane</keyword>
<dbReference type="RefSeq" id="WP_145345075.1">
    <property type="nucleotide sequence ID" value="NZ_SMLY01000069.1"/>
</dbReference>
<evidence type="ECO:0000313" key="13">
    <source>
        <dbReference type="Proteomes" id="UP000320593"/>
    </source>
</evidence>
<dbReference type="Gene3D" id="1.10.287.130">
    <property type="match status" value="1"/>
</dbReference>
<comment type="caution">
    <text evidence="12">The sequence shown here is derived from an EMBL/GenBank/DDBJ whole genome shotgun (WGS) entry which is preliminary data.</text>
</comment>
<feature type="domain" description="HAMP" evidence="11">
    <location>
        <begin position="181"/>
        <end position="235"/>
    </location>
</feature>
<keyword evidence="8" id="KW-0067">ATP-binding</keyword>
<keyword evidence="5" id="KW-0808">Transferase</keyword>
<dbReference type="SUPFAM" id="SSF55874">
    <property type="entry name" value="ATPase domain of HSP90 chaperone/DNA topoisomerase II/histidine kinase"/>
    <property type="match status" value="1"/>
</dbReference>
<accession>A0A562SUN0</accession>
<dbReference type="GO" id="GO:0005524">
    <property type="term" value="F:ATP binding"/>
    <property type="evidence" value="ECO:0007669"/>
    <property type="project" value="UniProtKB-KW"/>
</dbReference>
<dbReference type="InterPro" id="IPR003594">
    <property type="entry name" value="HATPase_dom"/>
</dbReference>
<dbReference type="GO" id="GO:0000155">
    <property type="term" value="F:phosphorelay sensor kinase activity"/>
    <property type="evidence" value="ECO:0007669"/>
    <property type="project" value="TreeGrafter"/>
</dbReference>
<keyword evidence="13" id="KW-1185">Reference proteome</keyword>
<feature type="domain" description="Histidine kinase" evidence="10">
    <location>
        <begin position="243"/>
        <end position="445"/>
    </location>
</feature>
<organism evidence="12 13">
    <name type="scientific">Roseibium hamelinense</name>
    <dbReference type="NCBI Taxonomy" id="150831"/>
    <lineage>
        <taxon>Bacteria</taxon>
        <taxon>Pseudomonadati</taxon>
        <taxon>Pseudomonadota</taxon>
        <taxon>Alphaproteobacteria</taxon>
        <taxon>Hyphomicrobiales</taxon>
        <taxon>Stappiaceae</taxon>
        <taxon>Roseibium</taxon>
    </lineage>
</organism>
<gene>
    <name evidence="12" type="ORF">JM93_03134</name>
</gene>
<dbReference type="PROSITE" id="PS50885">
    <property type="entry name" value="HAMP"/>
    <property type="match status" value="1"/>
</dbReference>
<dbReference type="InterPro" id="IPR005467">
    <property type="entry name" value="His_kinase_dom"/>
</dbReference>
<evidence type="ECO:0000313" key="12">
    <source>
        <dbReference type="EMBL" id="TWI84798.1"/>
    </source>
</evidence>
<comment type="subcellular location">
    <subcellularLocation>
        <location evidence="2">Membrane</location>
    </subcellularLocation>
</comment>
<dbReference type="SMART" id="SM00387">
    <property type="entry name" value="HATPase_c"/>
    <property type="match status" value="1"/>
</dbReference>
<comment type="catalytic activity">
    <reaction evidence="1">
        <text>ATP + protein L-histidine = ADP + protein N-phospho-L-histidine.</text>
        <dbReference type="EC" id="2.7.13.3"/>
    </reaction>
</comment>
<reference evidence="12 13" key="1">
    <citation type="submission" date="2019-07" db="EMBL/GenBank/DDBJ databases">
        <title>Genomic Encyclopedia of Archaeal and Bacterial Type Strains, Phase II (KMG-II): from individual species to whole genera.</title>
        <authorList>
            <person name="Goeker M."/>
        </authorList>
    </citation>
    <scope>NUCLEOTIDE SEQUENCE [LARGE SCALE GENOMIC DNA]</scope>
    <source>
        <strain evidence="12 13">ATCC BAA-252</strain>
    </source>
</reference>
<dbReference type="InterPro" id="IPR036890">
    <property type="entry name" value="HATPase_C_sf"/>
</dbReference>
<sequence length="447" mass="48398">MAQLSLRWRLGILMIVALIGLWLGVIILSYISYGLRIQVSALPEPDRLAATIRLIETSQGTERADVLAAVEALSFSVHFSDAPAEPDSNAADLAVAALYPNHLAVFGNRDVRVFQQSAALLPRFLARRLNPYVISVELNSGGWVTITSWSPYLTDPLGLPLGLGAGLTGVLIALGALIVLNREIRPLKQLAAVLNKVDPEGPLVEVPDIKAQSPELKALIAAFQHLQGRLRTLIKARLALIGGIQHDLRTFTTRLRLRVDKIEDDGERARAVHDIDDIIALLNDALLATRTGANELDEELIEFPALVRTEVSDRVQAGADIDLTILEDALNSSVLGDRLALRRMVANLLENALKYGREAAVTLKASDETIELIVDDAGPGIPLEKRAYLFEPFTRLEESRDRKTGGSGLGLAIVGNVVKAHGGTVSVDTSPKGGARFCVRLPKFQVS</sequence>